<dbReference type="AlphaFoldDB" id="A0A7J8RYA4"/>
<keyword evidence="2" id="KW-1185">Reference proteome</keyword>
<evidence type="ECO:0000313" key="1">
    <source>
        <dbReference type="EMBL" id="MBA0618520.1"/>
    </source>
</evidence>
<accession>A0A7J8RYA4</accession>
<comment type="caution">
    <text evidence="1">The sequence shown here is derived from an EMBL/GenBank/DDBJ whole genome shotgun (WGS) entry which is preliminary data.</text>
</comment>
<evidence type="ECO:0000313" key="2">
    <source>
        <dbReference type="Proteomes" id="UP000593561"/>
    </source>
</evidence>
<gene>
    <name evidence="1" type="ORF">Godav_027851</name>
</gene>
<proteinExistence type="predicted"/>
<organism evidence="1 2">
    <name type="scientific">Gossypium davidsonii</name>
    <name type="common">Davidson's cotton</name>
    <name type="synonym">Gossypium klotzschianum subsp. davidsonii</name>
    <dbReference type="NCBI Taxonomy" id="34287"/>
    <lineage>
        <taxon>Eukaryota</taxon>
        <taxon>Viridiplantae</taxon>
        <taxon>Streptophyta</taxon>
        <taxon>Embryophyta</taxon>
        <taxon>Tracheophyta</taxon>
        <taxon>Spermatophyta</taxon>
        <taxon>Magnoliopsida</taxon>
        <taxon>eudicotyledons</taxon>
        <taxon>Gunneridae</taxon>
        <taxon>Pentapetalae</taxon>
        <taxon>rosids</taxon>
        <taxon>malvids</taxon>
        <taxon>Malvales</taxon>
        <taxon>Malvaceae</taxon>
        <taxon>Malvoideae</taxon>
        <taxon>Gossypium</taxon>
    </lineage>
</organism>
<protein>
    <submittedName>
        <fullName evidence="1">Uncharacterized protein</fullName>
    </submittedName>
</protein>
<dbReference type="EMBL" id="JABFAC010000007">
    <property type="protein sequence ID" value="MBA0618520.1"/>
    <property type="molecule type" value="Genomic_DNA"/>
</dbReference>
<sequence>MGEVQRAMEFLLGDATRILF</sequence>
<dbReference type="Proteomes" id="UP000593561">
    <property type="component" value="Unassembled WGS sequence"/>
</dbReference>
<name>A0A7J8RYA4_GOSDV</name>
<reference evidence="1 2" key="1">
    <citation type="journal article" date="2019" name="Genome Biol. Evol.">
        <title>Insights into the evolution of the New World diploid cottons (Gossypium, subgenus Houzingenia) based on genome sequencing.</title>
        <authorList>
            <person name="Grover C.E."/>
            <person name="Arick M.A. 2nd"/>
            <person name="Thrash A."/>
            <person name="Conover J.L."/>
            <person name="Sanders W.S."/>
            <person name="Peterson D.G."/>
            <person name="Frelichowski J.E."/>
            <person name="Scheffler J.A."/>
            <person name="Scheffler B.E."/>
            <person name="Wendel J.F."/>
        </authorList>
    </citation>
    <scope>NUCLEOTIDE SEQUENCE [LARGE SCALE GENOMIC DNA]</scope>
    <source>
        <strain evidence="1">27</strain>
        <tissue evidence="1">Leaf</tissue>
    </source>
</reference>